<evidence type="ECO:0000313" key="4">
    <source>
        <dbReference type="Proteomes" id="UP000410984"/>
    </source>
</evidence>
<evidence type="ECO:0000313" key="3">
    <source>
        <dbReference type="EMBL" id="VUD70188.1"/>
    </source>
</evidence>
<feature type="region of interest" description="Disordered" evidence="1">
    <location>
        <begin position="1"/>
        <end position="26"/>
    </location>
</feature>
<evidence type="ECO:0000256" key="2">
    <source>
        <dbReference type="SAM" id="Phobius"/>
    </source>
</evidence>
<feature type="transmembrane region" description="Helical" evidence="2">
    <location>
        <begin position="35"/>
        <end position="55"/>
    </location>
</feature>
<sequence>MAGKKLAREQLEWGSSPRGRRRARPHIRKAAGRDLLKAGIIVAALVGLLMLLGRFA</sequence>
<keyword evidence="2" id="KW-0812">Transmembrane</keyword>
<keyword evidence="2" id="KW-0472">Membrane</keyword>
<dbReference type="AlphaFoldDB" id="A0A509E7T1"/>
<keyword evidence="2" id="KW-1133">Transmembrane helix</keyword>
<organism evidence="3 4">
    <name type="scientific">Methylobacterium symbioticum</name>
    <dbReference type="NCBI Taxonomy" id="2584084"/>
    <lineage>
        <taxon>Bacteria</taxon>
        <taxon>Pseudomonadati</taxon>
        <taxon>Pseudomonadota</taxon>
        <taxon>Alphaproteobacteria</taxon>
        <taxon>Hyphomicrobiales</taxon>
        <taxon>Methylobacteriaceae</taxon>
        <taxon>Methylobacterium</taxon>
    </lineage>
</organism>
<reference evidence="3 4" key="1">
    <citation type="submission" date="2019-06" db="EMBL/GenBank/DDBJ databases">
        <authorList>
            <person name="Rodrigo-Torres L."/>
            <person name="Arahal R. D."/>
            <person name="Lucena T."/>
        </authorList>
    </citation>
    <scope>NUCLEOTIDE SEQUENCE [LARGE SCALE GENOMIC DNA]</scope>
    <source>
        <strain evidence="3 4">SB0023/3</strain>
    </source>
</reference>
<proteinExistence type="predicted"/>
<dbReference type="Proteomes" id="UP000410984">
    <property type="component" value="Unassembled WGS sequence"/>
</dbReference>
<name>A0A509E7T1_9HYPH</name>
<accession>A0A509E7T1</accession>
<feature type="compositionally biased region" description="Basic and acidic residues" evidence="1">
    <location>
        <begin position="1"/>
        <end position="11"/>
    </location>
</feature>
<dbReference type="EMBL" id="CABFPH010000006">
    <property type="protein sequence ID" value="VUD70188.1"/>
    <property type="molecule type" value="Genomic_DNA"/>
</dbReference>
<evidence type="ECO:0000256" key="1">
    <source>
        <dbReference type="SAM" id="MobiDB-lite"/>
    </source>
</evidence>
<protein>
    <submittedName>
        <fullName evidence="3">Uncharacterized protein</fullName>
    </submittedName>
</protein>
<keyword evidence="4" id="KW-1185">Reference proteome</keyword>
<gene>
    <name evidence="3" type="ORF">MET9862_00751</name>
</gene>